<name>A0A512RKS5_9BACT</name>
<organism evidence="1 2">
    <name type="scientific">Chitinophaga cymbidii</name>
    <dbReference type="NCBI Taxonomy" id="1096750"/>
    <lineage>
        <taxon>Bacteria</taxon>
        <taxon>Pseudomonadati</taxon>
        <taxon>Bacteroidota</taxon>
        <taxon>Chitinophagia</taxon>
        <taxon>Chitinophagales</taxon>
        <taxon>Chitinophagaceae</taxon>
        <taxon>Chitinophaga</taxon>
    </lineage>
</organism>
<evidence type="ECO:0000313" key="1">
    <source>
        <dbReference type="EMBL" id="GEP96303.1"/>
    </source>
</evidence>
<keyword evidence="2" id="KW-1185">Reference proteome</keyword>
<dbReference type="Proteomes" id="UP000321436">
    <property type="component" value="Unassembled WGS sequence"/>
</dbReference>
<reference evidence="1 2" key="1">
    <citation type="submission" date="2019-07" db="EMBL/GenBank/DDBJ databases">
        <title>Whole genome shotgun sequence of Chitinophaga cymbidii NBRC 109752.</title>
        <authorList>
            <person name="Hosoyama A."/>
            <person name="Uohara A."/>
            <person name="Ohji S."/>
            <person name="Ichikawa N."/>
        </authorList>
    </citation>
    <scope>NUCLEOTIDE SEQUENCE [LARGE SCALE GENOMIC DNA]</scope>
    <source>
        <strain evidence="1 2">NBRC 109752</strain>
    </source>
</reference>
<protein>
    <submittedName>
        <fullName evidence="1">Uncharacterized protein</fullName>
    </submittedName>
</protein>
<sequence length="159" mass="18239">MKEKFYKGINGVIANNNYTVIASAIRKNEYIMRFGKLSDDVYEISLSFIVERVVYYLNELNIAGKELEIIIERRGTREDKKLEEHFQKLLANGTAYISAATLKAYNLTIVFKSKRENINGLQLADLVAYPIARHVIEPERANPAFDLLSSKVHLLKIYP</sequence>
<dbReference type="AlphaFoldDB" id="A0A512RKS5"/>
<proteinExistence type="predicted"/>
<accession>A0A512RKS5</accession>
<dbReference type="Pfam" id="PF12686">
    <property type="entry name" value="DUF3800"/>
    <property type="match status" value="1"/>
</dbReference>
<comment type="caution">
    <text evidence="1">The sequence shown here is derived from an EMBL/GenBank/DDBJ whole genome shotgun (WGS) entry which is preliminary data.</text>
</comment>
<dbReference type="RefSeq" id="WP_222614382.1">
    <property type="nucleotide sequence ID" value="NZ_BKAU01000002.1"/>
</dbReference>
<evidence type="ECO:0000313" key="2">
    <source>
        <dbReference type="Proteomes" id="UP000321436"/>
    </source>
</evidence>
<dbReference type="InterPro" id="IPR024524">
    <property type="entry name" value="DUF3800"/>
</dbReference>
<gene>
    <name evidence="1" type="ORF">CCY01nite_25630</name>
</gene>
<dbReference type="EMBL" id="BKAU01000002">
    <property type="protein sequence ID" value="GEP96303.1"/>
    <property type="molecule type" value="Genomic_DNA"/>
</dbReference>